<feature type="compositionally biased region" description="Pro residues" evidence="1">
    <location>
        <begin position="51"/>
        <end position="62"/>
    </location>
</feature>
<reference evidence="2" key="1">
    <citation type="journal article" date="2020" name="Stud. Mycol.">
        <title>101 Dothideomycetes genomes: a test case for predicting lifestyles and emergence of pathogens.</title>
        <authorList>
            <person name="Haridas S."/>
            <person name="Albert R."/>
            <person name="Binder M."/>
            <person name="Bloem J."/>
            <person name="Labutti K."/>
            <person name="Salamov A."/>
            <person name="Andreopoulos B."/>
            <person name="Baker S."/>
            <person name="Barry K."/>
            <person name="Bills G."/>
            <person name="Bluhm B."/>
            <person name="Cannon C."/>
            <person name="Castanera R."/>
            <person name="Culley D."/>
            <person name="Daum C."/>
            <person name="Ezra D."/>
            <person name="Gonzalez J."/>
            <person name="Henrissat B."/>
            <person name="Kuo A."/>
            <person name="Liang C."/>
            <person name="Lipzen A."/>
            <person name="Lutzoni F."/>
            <person name="Magnuson J."/>
            <person name="Mondo S."/>
            <person name="Nolan M."/>
            <person name="Ohm R."/>
            <person name="Pangilinan J."/>
            <person name="Park H.-J."/>
            <person name="Ramirez L."/>
            <person name="Alfaro M."/>
            <person name="Sun H."/>
            <person name="Tritt A."/>
            <person name="Yoshinaga Y."/>
            <person name="Zwiers L.-H."/>
            <person name="Turgeon B."/>
            <person name="Goodwin S."/>
            <person name="Spatafora J."/>
            <person name="Crous P."/>
            <person name="Grigoriev I."/>
        </authorList>
    </citation>
    <scope>NUCLEOTIDE SEQUENCE</scope>
    <source>
        <strain evidence="2">CBS 121167</strain>
    </source>
</reference>
<dbReference type="PANTHER" id="PTHR37540">
    <property type="entry name" value="TRANSCRIPTION FACTOR (ACR-2), PUTATIVE-RELATED-RELATED"/>
    <property type="match status" value="1"/>
</dbReference>
<evidence type="ECO:0000313" key="2">
    <source>
        <dbReference type="EMBL" id="KAF2141566.1"/>
    </source>
</evidence>
<dbReference type="AlphaFoldDB" id="A0A6A6BC03"/>
<dbReference type="GeneID" id="54299603"/>
<accession>A0A6A6BC03</accession>
<dbReference type="OrthoDB" id="3796409at2759"/>
<evidence type="ECO:0000313" key="3">
    <source>
        <dbReference type="Proteomes" id="UP000799438"/>
    </source>
</evidence>
<gene>
    <name evidence="2" type="ORF">K452DRAFT_298274</name>
</gene>
<organism evidence="2 3">
    <name type="scientific">Aplosporella prunicola CBS 121167</name>
    <dbReference type="NCBI Taxonomy" id="1176127"/>
    <lineage>
        <taxon>Eukaryota</taxon>
        <taxon>Fungi</taxon>
        <taxon>Dikarya</taxon>
        <taxon>Ascomycota</taxon>
        <taxon>Pezizomycotina</taxon>
        <taxon>Dothideomycetes</taxon>
        <taxon>Dothideomycetes incertae sedis</taxon>
        <taxon>Botryosphaeriales</taxon>
        <taxon>Aplosporellaceae</taxon>
        <taxon>Aplosporella</taxon>
    </lineage>
</organism>
<evidence type="ECO:0008006" key="4">
    <source>
        <dbReference type="Google" id="ProtNLM"/>
    </source>
</evidence>
<dbReference type="PANTHER" id="PTHR37540:SF5">
    <property type="entry name" value="TRANSCRIPTION FACTOR DOMAIN-CONTAINING PROTEIN"/>
    <property type="match status" value="1"/>
</dbReference>
<proteinExistence type="predicted"/>
<feature type="compositionally biased region" description="Low complexity" evidence="1">
    <location>
        <begin position="21"/>
        <end position="50"/>
    </location>
</feature>
<dbReference type="EMBL" id="ML995486">
    <property type="protein sequence ID" value="KAF2141566.1"/>
    <property type="molecule type" value="Genomic_DNA"/>
</dbReference>
<sequence>MSSAPVNPATGPSSSARRDSYTPSTSSSQGSQPTSTSSPSSSESSSASPPQQQPLPVRPSKPPKQQSRDPFVFVNIEGGQKTQYPPWRDLRSHVQLAVHENKRRKRDKALGLPPAAREKDNDKGGNAREDERREQERRRARQRVGQQHHQVAMLPPRGATVWSVGAGRADPFAALPVENSVYLDQMIKYFFAHYPGATPLADDNLVNSGNERLRSRLNWNNTLWNLLRQEETSLLVLLYGISFVRDIVSKTEISRESLSYMGRTMAAVRANMPPAGAEASRGPESITESFVAAVAGLGAGTSIAGDFSASNSHIKGMHALIAARGGIDTFTKFGQRTLLWCELNGCVAQLKMPILRPKPLPINLGFPLGFERAVQKLHAATLTHLPSLAETPVGTALYRIHMVGLALAPPWNTIVDREAISCVLDVAEYDLLGELVRLNNSSEWAAYAFAHCEDEASFPSASADTARTAPPAPDPADLVYAAVAQAAQLYIWGVLSDVRIDSAAKGMFTRQLRALLSVPDLLQRWLDAGAGLPALAWMLGVGWSVARKHRRGEALTAWYEALLGSVASTVWDMLGSVDRLMAEFPYSDEFWKEMWRLANRWGALDGGAGGGADGGAGGGAV</sequence>
<protein>
    <recommendedName>
        <fullName evidence="4">Transcription factor domain-containing protein</fullName>
    </recommendedName>
</protein>
<dbReference type="Proteomes" id="UP000799438">
    <property type="component" value="Unassembled WGS sequence"/>
</dbReference>
<feature type="region of interest" description="Disordered" evidence="1">
    <location>
        <begin position="1"/>
        <end position="71"/>
    </location>
</feature>
<dbReference type="RefSeq" id="XP_033397279.1">
    <property type="nucleotide sequence ID" value="XM_033542106.1"/>
</dbReference>
<feature type="compositionally biased region" description="Polar residues" evidence="1">
    <location>
        <begin position="1"/>
        <end position="15"/>
    </location>
</feature>
<feature type="region of interest" description="Disordered" evidence="1">
    <location>
        <begin position="98"/>
        <end position="150"/>
    </location>
</feature>
<keyword evidence="3" id="KW-1185">Reference proteome</keyword>
<name>A0A6A6BC03_9PEZI</name>
<evidence type="ECO:0000256" key="1">
    <source>
        <dbReference type="SAM" id="MobiDB-lite"/>
    </source>
</evidence>
<feature type="compositionally biased region" description="Basic and acidic residues" evidence="1">
    <location>
        <begin position="116"/>
        <end position="137"/>
    </location>
</feature>